<feature type="binding site" evidence="6">
    <location>
        <position position="278"/>
    </location>
    <ligand>
        <name>substrate</name>
    </ligand>
</feature>
<keyword evidence="5 6" id="KW-0665">Pyrimidine biosynthesis</keyword>
<feature type="binding site" evidence="6">
    <location>
        <position position="180"/>
    </location>
    <ligand>
        <name>Zn(2+)</name>
        <dbReference type="ChEBI" id="CHEBI:29105"/>
        <label>2</label>
    </ligand>
</feature>
<comment type="pathway">
    <text evidence="6">Pyrimidine metabolism; UMP biosynthesis via de novo pathway; (S)-dihydroorotate from bicarbonate: step 3/3.</text>
</comment>
<dbReference type="PROSITE" id="PS00483">
    <property type="entry name" value="DIHYDROOROTASE_2"/>
    <property type="match status" value="1"/>
</dbReference>
<comment type="function">
    <text evidence="1 6">Catalyzes the reversible cyclization of carbamoyl aspartate to dihydroorotate.</text>
</comment>
<feature type="binding site" evidence="6">
    <location>
        <position position="305"/>
    </location>
    <ligand>
        <name>Zn(2+)</name>
        <dbReference type="ChEBI" id="CHEBI:29105"/>
        <label>1</label>
    </ligand>
</feature>
<dbReference type="Gene3D" id="2.30.40.10">
    <property type="entry name" value="Urease, subunit C, domain 1"/>
    <property type="match status" value="1"/>
</dbReference>
<feature type="binding site" evidence="6">
    <location>
        <position position="232"/>
    </location>
    <ligand>
        <name>Zn(2+)</name>
        <dbReference type="ChEBI" id="CHEBI:29105"/>
        <label>2</label>
    </ligand>
</feature>
<feature type="active site" evidence="6">
    <location>
        <position position="305"/>
    </location>
</feature>
<reference evidence="8" key="1">
    <citation type="submission" date="2022-08" db="EMBL/GenBank/DDBJ databases">
        <title>Alicyclobacillus fastidiosus DSM 17978, complete genome.</title>
        <authorList>
            <person name="Wang Q."/>
            <person name="Cai R."/>
            <person name="Wang Z."/>
        </authorList>
    </citation>
    <scope>NUCLEOTIDE SEQUENCE</scope>
    <source>
        <strain evidence="8">DSM 17978</strain>
    </source>
</reference>
<feature type="domain" description="Dihydroorotase catalytic" evidence="7">
    <location>
        <begin position="50"/>
        <end position="237"/>
    </location>
</feature>
<keyword evidence="9" id="KW-1185">Reference proteome</keyword>
<name>A0ABY6ZCZ3_9BACL</name>
<dbReference type="SUPFAM" id="SSF51338">
    <property type="entry name" value="Composite domain of metallo-dependent hydrolases"/>
    <property type="match status" value="1"/>
</dbReference>
<comment type="similarity">
    <text evidence="2 6">Belongs to the metallo-dependent hydrolases superfamily. DHOase family. Class I DHOase subfamily.</text>
</comment>
<dbReference type="InterPro" id="IPR011059">
    <property type="entry name" value="Metal-dep_hydrolase_composite"/>
</dbReference>
<comment type="cofactor">
    <cofactor evidence="6">
        <name>Zn(2+)</name>
        <dbReference type="ChEBI" id="CHEBI:29105"/>
    </cofactor>
    <text evidence="6">Binds 2 Zn(2+) ions per subunit.</text>
</comment>
<dbReference type="EMBL" id="CP104067">
    <property type="protein sequence ID" value="WAH40413.1"/>
    <property type="molecule type" value="Genomic_DNA"/>
</dbReference>
<proteinExistence type="inferred from homology"/>
<feature type="binding site" evidence="6">
    <location>
        <position position="309"/>
    </location>
    <ligand>
        <name>substrate</name>
    </ligand>
</feature>
<evidence type="ECO:0000313" key="8">
    <source>
        <dbReference type="EMBL" id="WAH40413.1"/>
    </source>
</evidence>
<dbReference type="HAMAP" id="MF_00220_B">
    <property type="entry name" value="PyrC_classI_B"/>
    <property type="match status" value="1"/>
</dbReference>
<accession>A0ABY6ZCZ3</accession>
<feature type="binding site" evidence="6">
    <location>
        <position position="61"/>
    </location>
    <ligand>
        <name>Zn(2+)</name>
        <dbReference type="ChEBI" id="CHEBI:29105"/>
        <label>1</label>
    </ligand>
</feature>
<dbReference type="Pfam" id="PF12890">
    <property type="entry name" value="DHOase"/>
    <property type="match status" value="1"/>
</dbReference>
<evidence type="ECO:0000256" key="6">
    <source>
        <dbReference type="HAMAP-Rule" id="MF_00220"/>
    </source>
</evidence>
<dbReference type="SUPFAM" id="SSF51556">
    <property type="entry name" value="Metallo-dependent hydrolases"/>
    <property type="match status" value="1"/>
</dbReference>
<evidence type="ECO:0000256" key="3">
    <source>
        <dbReference type="ARBA" id="ARBA00022723"/>
    </source>
</evidence>
<keyword evidence="6" id="KW-0862">Zinc</keyword>
<evidence type="ECO:0000313" key="9">
    <source>
        <dbReference type="Proteomes" id="UP001164761"/>
    </source>
</evidence>
<keyword evidence="4 6" id="KW-0378">Hydrolase</keyword>
<feature type="binding site" evidence="6">
    <location>
        <begin position="63"/>
        <end position="65"/>
    </location>
    <ligand>
        <name>substrate</name>
    </ligand>
</feature>
<dbReference type="InterPro" id="IPR002195">
    <property type="entry name" value="Dihydroorotase_CS"/>
</dbReference>
<dbReference type="InterPro" id="IPR050138">
    <property type="entry name" value="DHOase/Allantoinase_Hydrolase"/>
</dbReference>
<dbReference type="PANTHER" id="PTHR43668:SF2">
    <property type="entry name" value="ALLANTOINASE"/>
    <property type="match status" value="1"/>
</dbReference>
<evidence type="ECO:0000256" key="1">
    <source>
        <dbReference type="ARBA" id="ARBA00002368"/>
    </source>
</evidence>
<dbReference type="RefSeq" id="WP_268004311.1">
    <property type="nucleotide sequence ID" value="NZ_CP104067.1"/>
</dbReference>
<dbReference type="EC" id="3.5.2.3" evidence="6"/>
<feature type="binding site" evidence="6">
    <location>
        <begin position="323"/>
        <end position="324"/>
    </location>
    <ligand>
        <name>substrate</name>
    </ligand>
</feature>
<sequence length="430" mass="46444">MKVRLEGGRLLDPRSGELFEANVAYDDVTGLIVAVGNDLGEADEVVTLNGELVLPGFVDLHVHLRDPGFTAKETLATGLQAAAAGGFTQVACMPNTNPPTDQPAIVRDIIARGRDAKKADVHPIACITVGQAGNELTDFEALKAAGAVALSDDGKGVQHGARMLEAMERAKAALLPVVIHSEDETLSLDGVIHPDAAKRIGVKGLLPESEAAMIARDILLAERTGAHLHVCHVSTEQSVALIRWAKARGVRITAEVTPHHLLLTESIITHDDAVFKVNPPLQGERDRHACLEGFLDGTLDIIATDHAPHTREEKSRGIAKAPFGMVGIETVFPLLYTYLVAPGVVPLNRLVDAMTRRPTELFGLPGGIIRPGAPADLAIVRTDEERRIDPELFYSKGRNTPFANWHAAGWTVRTILRGRQIFEQGEERYE</sequence>
<dbReference type="InterPro" id="IPR024403">
    <property type="entry name" value="DHOase_cat"/>
</dbReference>
<feature type="binding site" evidence="6">
    <location>
        <position position="153"/>
    </location>
    <ligand>
        <name>Zn(2+)</name>
        <dbReference type="ChEBI" id="CHEBI:29105"/>
        <label>1</label>
    </ligand>
</feature>
<evidence type="ECO:0000256" key="4">
    <source>
        <dbReference type="ARBA" id="ARBA00022801"/>
    </source>
</evidence>
<protein>
    <recommendedName>
        <fullName evidence="6">Dihydroorotase</fullName>
        <shortName evidence="6">DHOase</shortName>
        <ecNumber evidence="6">3.5.2.3</ecNumber>
    </recommendedName>
</protein>
<organism evidence="8 9">
    <name type="scientific">Alicyclobacillus fastidiosus</name>
    <dbReference type="NCBI Taxonomy" id="392011"/>
    <lineage>
        <taxon>Bacteria</taxon>
        <taxon>Bacillati</taxon>
        <taxon>Bacillota</taxon>
        <taxon>Bacilli</taxon>
        <taxon>Bacillales</taxon>
        <taxon>Alicyclobacillaceae</taxon>
        <taxon>Alicyclobacillus</taxon>
    </lineage>
</organism>
<gene>
    <name evidence="6" type="primary">pyrC</name>
    <name evidence="8" type="ORF">NZD89_19035</name>
</gene>
<dbReference type="Proteomes" id="UP001164761">
    <property type="component" value="Chromosome"/>
</dbReference>
<keyword evidence="3 6" id="KW-0479">Metal-binding</keyword>
<dbReference type="PROSITE" id="PS00482">
    <property type="entry name" value="DIHYDROOROTASE_1"/>
    <property type="match status" value="1"/>
</dbReference>
<dbReference type="PANTHER" id="PTHR43668">
    <property type="entry name" value="ALLANTOINASE"/>
    <property type="match status" value="1"/>
</dbReference>
<evidence type="ECO:0000256" key="2">
    <source>
        <dbReference type="ARBA" id="ARBA00010286"/>
    </source>
</evidence>
<feature type="binding site" evidence="6">
    <location>
        <position position="63"/>
    </location>
    <ligand>
        <name>Zn(2+)</name>
        <dbReference type="ChEBI" id="CHEBI:29105"/>
        <label>1</label>
    </ligand>
</feature>
<feature type="binding site" evidence="6">
    <location>
        <position position="95"/>
    </location>
    <ligand>
        <name>substrate</name>
    </ligand>
</feature>
<comment type="catalytic activity">
    <reaction evidence="6">
        <text>(S)-dihydroorotate + H2O = N-carbamoyl-L-aspartate + H(+)</text>
        <dbReference type="Rhea" id="RHEA:24296"/>
        <dbReference type="ChEBI" id="CHEBI:15377"/>
        <dbReference type="ChEBI" id="CHEBI:15378"/>
        <dbReference type="ChEBI" id="CHEBI:30864"/>
        <dbReference type="ChEBI" id="CHEBI:32814"/>
        <dbReference type="EC" id="3.5.2.3"/>
    </reaction>
</comment>
<feature type="binding site" evidence="6">
    <location>
        <position position="153"/>
    </location>
    <ligand>
        <name>Zn(2+)</name>
        <dbReference type="ChEBI" id="CHEBI:29105"/>
        <label>2</label>
    </ligand>
</feature>
<dbReference type="InterPro" id="IPR032466">
    <property type="entry name" value="Metal_Hydrolase"/>
</dbReference>
<evidence type="ECO:0000256" key="5">
    <source>
        <dbReference type="ARBA" id="ARBA00022975"/>
    </source>
</evidence>
<dbReference type="NCBIfam" id="TIGR00857">
    <property type="entry name" value="pyrC_multi"/>
    <property type="match status" value="1"/>
</dbReference>
<dbReference type="Gene3D" id="3.20.20.140">
    <property type="entry name" value="Metal-dependent hydrolases"/>
    <property type="match status" value="1"/>
</dbReference>
<dbReference type="InterPro" id="IPR004722">
    <property type="entry name" value="DHOase"/>
</dbReference>
<dbReference type="CDD" id="cd01317">
    <property type="entry name" value="DHOase_IIa"/>
    <property type="match status" value="1"/>
</dbReference>
<evidence type="ECO:0000259" key="7">
    <source>
        <dbReference type="Pfam" id="PF12890"/>
    </source>
</evidence>